<accession>A0ABQ2IGE8</accession>
<dbReference type="InterPro" id="IPR012312">
    <property type="entry name" value="Hemerythrin-like"/>
</dbReference>
<feature type="domain" description="Hemerythrin-like" evidence="2">
    <location>
        <begin position="30"/>
        <end position="149"/>
    </location>
</feature>
<protein>
    <recommendedName>
        <fullName evidence="2">Hemerythrin-like domain-containing protein</fullName>
    </recommendedName>
</protein>
<dbReference type="RefSeq" id="WP_052359107.1">
    <property type="nucleotide sequence ID" value="NZ_BMNZ01000015.1"/>
</dbReference>
<evidence type="ECO:0000313" key="4">
    <source>
        <dbReference type="Proteomes" id="UP000623461"/>
    </source>
</evidence>
<name>A0ABQ2IGE8_9MICO</name>
<organism evidence="3 4">
    <name type="scientific">Terrabacter tumescens</name>
    <dbReference type="NCBI Taxonomy" id="60443"/>
    <lineage>
        <taxon>Bacteria</taxon>
        <taxon>Bacillati</taxon>
        <taxon>Actinomycetota</taxon>
        <taxon>Actinomycetes</taxon>
        <taxon>Micrococcales</taxon>
        <taxon>Intrasporangiaceae</taxon>
        <taxon>Terrabacter</taxon>
    </lineage>
</organism>
<proteinExistence type="predicted"/>
<dbReference type="Proteomes" id="UP000623461">
    <property type="component" value="Unassembled WGS sequence"/>
</dbReference>
<evidence type="ECO:0000256" key="1">
    <source>
        <dbReference type="SAM" id="MobiDB-lite"/>
    </source>
</evidence>
<sequence>MTVHSAPAVDPPQHLHDTDAHHGSDAEIAQQVREHHAAMVADLDRLTTALRDAPASDQAAARASLGEWLEAVLVPHADEEEVTTYRAASTLAGGRLLIEAMVREHELIKRLVALFRSSEGAAAAAYGRAVFEAFDSHQGKENDLILPLLLAAPQVSLTTVMGAHAHQVGEQADHHHEHHHHEHHHH</sequence>
<dbReference type="EMBL" id="BMNZ01000015">
    <property type="protein sequence ID" value="GGN10492.1"/>
    <property type="molecule type" value="Genomic_DNA"/>
</dbReference>
<feature type="region of interest" description="Disordered" evidence="1">
    <location>
        <begin position="1"/>
        <end position="22"/>
    </location>
</feature>
<feature type="compositionally biased region" description="Basic and acidic residues" evidence="1">
    <location>
        <begin position="13"/>
        <end position="22"/>
    </location>
</feature>
<keyword evidence="4" id="KW-1185">Reference proteome</keyword>
<dbReference type="Pfam" id="PF01814">
    <property type="entry name" value="Hemerythrin"/>
    <property type="match status" value="1"/>
</dbReference>
<reference evidence="4" key="1">
    <citation type="journal article" date="2019" name="Int. J. Syst. Evol. Microbiol.">
        <title>The Global Catalogue of Microorganisms (GCM) 10K type strain sequencing project: providing services to taxonomists for standard genome sequencing and annotation.</title>
        <authorList>
            <consortium name="The Broad Institute Genomics Platform"/>
            <consortium name="The Broad Institute Genome Sequencing Center for Infectious Disease"/>
            <person name="Wu L."/>
            <person name="Ma J."/>
        </authorList>
    </citation>
    <scope>NUCLEOTIDE SEQUENCE [LARGE SCALE GENOMIC DNA]</scope>
    <source>
        <strain evidence="4">JCM 1365</strain>
    </source>
</reference>
<gene>
    <name evidence="3" type="ORF">GCM10009721_43170</name>
</gene>
<comment type="caution">
    <text evidence="3">The sequence shown here is derived from an EMBL/GenBank/DDBJ whole genome shotgun (WGS) entry which is preliminary data.</text>
</comment>
<evidence type="ECO:0000313" key="3">
    <source>
        <dbReference type="EMBL" id="GGN10492.1"/>
    </source>
</evidence>
<evidence type="ECO:0000259" key="2">
    <source>
        <dbReference type="Pfam" id="PF01814"/>
    </source>
</evidence>